<accession>A0ABN3SK88</accession>
<organism evidence="1 2">
    <name type="scientific">Nonomuraea recticatena</name>
    <dbReference type="NCBI Taxonomy" id="46178"/>
    <lineage>
        <taxon>Bacteria</taxon>
        <taxon>Bacillati</taxon>
        <taxon>Actinomycetota</taxon>
        <taxon>Actinomycetes</taxon>
        <taxon>Streptosporangiales</taxon>
        <taxon>Streptosporangiaceae</taxon>
        <taxon>Nonomuraea</taxon>
    </lineage>
</organism>
<evidence type="ECO:0000313" key="1">
    <source>
        <dbReference type="EMBL" id="GAA2679483.1"/>
    </source>
</evidence>
<keyword evidence="2" id="KW-1185">Reference proteome</keyword>
<gene>
    <name evidence="1" type="ORF">GCM10010412_063180</name>
</gene>
<comment type="caution">
    <text evidence="1">The sequence shown here is derived from an EMBL/GenBank/DDBJ whole genome shotgun (WGS) entry which is preliminary data.</text>
</comment>
<dbReference type="EMBL" id="BAAATE010000020">
    <property type="protein sequence ID" value="GAA2679483.1"/>
    <property type="molecule type" value="Genomic_DNA"/>
</dbReference>
<proteinExistence type="predicted"/>
<dbReference type="Proteomes" id="UP001501666">
    <property type="component" value="Unassembled WGS sequence"/>
</dbReference>
<evidence type="ECO:0000313" key="2">
    <source>
        <dbReference type="Proteomes" id="UP001501666"/>
    </source>
</evidence>
<name>A0ABN3SK88_9ACTN</name>
<protein>
    <recommendedName>
        <fullName evidence="3">Secreted protein</fullName>
    </recommendedName>
</protein>
<sequence length="118" mass="12445">MVALCPLGGPRAGGAVALCPLLGAFGWQGRSVFALPWAGVLGEGWPLVVLRSSDARLAWERSVRSKGCPVEEQHPALGEERVLLRAGWSFLVALRGGSLGRGGGRIAWQEDPCGRGGW</sequence>
<evidence type="ECO:0008006" key="3">
    <source>
        <dbReference type="Google" id="ProtNLM"/>
    </source>
</evidence>
<reference evidence="1 2" key="1">
    <citation type="journal article" date="2019" name="Int. J. Syst. Evol. Microbiol.">
        <title>The Global Catalogue of Microorganisms (GCM) 10K type strain sequencing project: providing services to taxonomists for standard genome sequencing and annotation.</title>
        <authorList>
            <consortium name="The Broad Institute Genomics Platform"/>
            <consortium name="The Broad Institute Genome Sequencing Center for Infectious Disease"/>
            <person name="Wu L."/>
            <person name="Ma J."/>
        </authorList>
    </citation>
    <scope>NUCLEOTIDE SEQUENCE [LARGE SCALE GENOMIC DNA]</scope>
    <source>
        <strain evidence="1 2">JCM 6835</strain>
    </source>
</reference>